<accession>A0A3A3Z174</accession>
<dbReference type="CDD" id="cd06261">
    <property type="entry name" value="TM_PBP2"/>
    <property type="match status" value="1"/>
</dbReference>
<feature type="transmembrane region" description="Helical" evidence="7">
    <location>
        <begin position="101"/>
        <end position="122"/>
    </location>
</feature>
<feature type="domain" description="ABC transmembrane type-1" evidence="8">
    <location>
        <begin position="95"/>
        <end position="294"/>
    </location>
</feature>
<keyword evidence="6 7" id="KW-0472">Membrane</keyword>
<evidence type="ECO:0000259" key="8">
    <source>
        <dbReference type="PROSITE" id="PS50928"/>
    </source>
</evidence>
<feature type="transmembrane region" description="Helical" evidence="7">
    <location>
        <begin position="233"/>
        <end position="255"/>
    </location>
</feature>
<dbReference type="InterPro" id="IPR035906">
    <property type="entry name" value="MetI-like_sf"/>
</dbReference>
<dbReference type="GO" id="GO:0055085">
    <property type="term" value="P:transmembrane transport"/>
    <property type="evidence" value="ECO:0007669"/>
    <property type="project" value="InterPro"/>
</dbReference>
<evidence type="ECO:0000256" key="7">
    <source>
        <dbReference type="RuleBase" id="RU363032"/>
    </source>
</evidence>
<proteinExistence type="inferred from homology"/>
<dbReference type="SUPFAM" id="SSF161098">
    <property type="entry name" value="MetI-like"/>
    <property type="match status" value="1"/>
</dbReference>
<dbReference type="PANTHER" id="PTHR43163">
    <property type="entry name" value="DIPEPTIDE TRANSPORT SYSTEM PERMEASE PROTEIN DPPB-RELATED"/>
    <property type="match status" value="1"/>
</dbReference>
<feature type="transmembrane region" description="Helical" evidence="7">
    <location>
        <begin position="175"/>
        <end position="194"/>
    </location>
</feature>
<dbReference type="Gene3D" id="1.10.3720.10">
    <property type="entry name" value="MetI-like"/>
    <property type="match status" value="1"/>
</dbReference>
<evidence type="ECO:0000256" key="1">
    <source>
        <dbReference type="ARBA" id="ARBA00004651"/>
    </source>
</evidence>
<evidence type="ECO:0000256" key="5">
    <source>
        <dbReference type="ARBA" id="ARBA00022989"/>
    </source>
</evidence>
<dbReference type="AlphaFoldDB" id="A0A3A3Z174"/>
<protein>
    <submittedName>
        <fullName evidence="9">ABC transporter permease</fullName>
    </submittedName>
</protein>
<dbReference type="GO" id="GO:0005886">
    <property type="term" value="C:plasma membrane"/>
    <property type="evidence" value="ECO:0007669"/>
    <property type="project" value="UniProtKB-SubCell"/>
</dbReference>
<dbReference type="InterPro" id="IPR000515">
    <property type="entry name" value="MetI-like"/>
</dbReference>
<dbReference type="PANTHER" id="PTHR43163:SF7">
    <property type="entry name" value="DIPEPTIDE-TRANSPORT INTEGRAL MEMBRANE PROTEIN ABC TRANSPORTER DPPB-RELATED"/>
    <property type="match status" value="1"/>
</dbReference>
<keyword evidence="2 7" id="KW-0813">Transport</keyword>
<evidence type="ECO:0000313" key="10">
    <source>
        <dbReference type="Proteomes" id="UP000265614"/>
    </source>
</evidence>
<dbReference type="EMBL" id="QZEZ01000001">
    <property type="protein sequence ID" value="RJK97999.1"/>
    <property type="molecule type" value="Genomic_DNA"/>
</dbReference>
<keyword evidence="5 7" id="KW-1133">Transmembrane helix</keyword>
<keyword evidence="4 7" id="KW-0812">Transmembrane</keyword>
<evidence type="ECO:0000313" key="9">
    <source>
        <dbReference type="EMBL" id="RJK97999.1"/>
    </source>
</evidence>
<comment type="caution">
    <text evidence="9">The sequence shown here is derived from an EMBL/GenBank/DDBJ whole genome shotgun (WGS) entry which is preliminary data.</text>
</comment>
<evidence type="ECO:0000256" key="2">
    <source>
        <dbReference type="ARBA" id="ARBA00022448"/>
    </source>
</evidence>
<name>A0A3A3Z174_9ACTN</name>
<reference evidence="9 10" key="1">
    <citation type="submission" date="2018-09" db="EMBL/GenBank/DDBJ databases">
        <title>YIM 75000 draft genome.</title>
        <authorList>
            <person name="Tang S."/>
            <person name="Feng Y."/>
        </authorList>
    </citation>
    <scope>NUCLEOTIDE SEQUENCE [LARGE SCALE GENOMIC DNA]</scope>
    <source>
        <strain evidence="9 10">YIM 75000</strain>
    </source>
</reference>
<evidence type="ECO:0000256" key="6">
    <source>
        <dbReference type="ARBA" id="ARBA00023136"/>
    </source>
</evidence>
<dbReference type="Pfam" id="PF19300">
    <property type="entry name" value="BPD_transp_1_N"/>
    <property type="match status" value="1"/>
</dbReference>
<dbReference type="RefSeq" id="WP_119948926.1">
    <property type="nucleotide sequence ID" value="NZ_QZEZ01000001.1"/>
</dbReference>
<dbReference type="Proteomes" id="UP000265614">
    <property type="component" value="Unassembled WGS sequence"/>
</dbReference>
<sequence length="308" mass="33194">MGRYVLRRLLQMIPVVIGTTLLIFLVVYALPGDPFAGKCGDRPCPEAYVQAERARLNLDDPVFVQYGKYMLNLLQGDFGTTSAQRPVLELVTSAYQVTLKLAFVAIVFELVIGILAGVLAGLRRGSFLDNLVLVSTLFVVSIPVFVIGFVLQLVLGVQLGWFPATVGAGAPWGDLLMPGFVLGSLSLAYVARLTRGSIAENLRSDYVRTAVAKGLPRSRVVGVHTLRNSLIPVITFIGADFGTLLGGAIITEGIFNINGVGGLTFRAITTRENATVVAVVTLLVLVFLLVNLLVDLLYGVLDPRIRHE</sequence>
<feature type="transmembrane region" description="Helical" evidence="7">
    <location>
        <begin position="275"/>
        <end position="301"/>
    </location>
</feature>
<evidence type="ECO:0000256" key="4">
    <source>
        <dbReference type="ARBA" id="ARBA00022692"/>
    </source>
</evidence>
<keyword evidence="10" id="KW-1185">Reference proteome</keyword>
<evidence type="ECO:0000256" key="3">
    <source>
        <dbReference type="ARBA" id="ARBA00022475"/>
    </source>
</evidence>
<feature type="transmembrane region" description="Helical" evidence="7">
    <location>
        <begin position="12"/>
        <end position="30"/>
    </location>
</feature>
<dbReference type="InterPro" id="IPR045621">
    <property type="entry name" value="BPD_transp_1_N"/>
</dbReference>
<feature type="transmembrane region" description="Helical" evidence="7">
    <location>
        <begin position="131"/>
        <end position="155"/>
    </location>
</feature>
<dbReference type="PROSITE" id="PS50928">
    <property type="entry name" value="ABC_TM1"/>
    <property type="match status" value="1"/>
</dbReference>
<keyword evidence="3" id="KW-1003">Cell membrane</keyword>
<gene>
    <name evidence="9" type="ORF">D5H78_03310</name>
</gene>
<organism evidence="9 10">
    <name type="scientific">Vallicoccus soli</name>
    <dbReference type="NCBI Taxonomy" id="2339232"/>
    <lineage>
        <taxon>Bacteria</taxon>
        <taxon>Bacillati</taxon>
        <taxon>Actinomycetota</taxon>
        <taxon>Actinomycetes</taxon>
        <taxon>Motilibacterales</taxon>
        <taxon>Vallicoccaceae</taxon>
        <taxon>Vallicoccus</taxon>
    </lineage>
</organism>
<comment type="subcellular location">
    <subcellularLocation>
        <location evidence="1 7">Cell membrane</location>
        <topology evidence="1 7">Multi-pass membrane protein</topology>
    </subcellularLocation>
</comment>
<dbReference type="Pfam" id="PF00528">
    <property type="entry name" value="BPD_transp_1"/>
    <property type="match status" value="1"/>
</dbReference>
<dbReference type="OrthoDB" id="9778910at2"/>
<comment type="similarity">
    <text evidence="7">Belongs to the binding-protein-dependent transport system permease family.</text>
</comment>